<dbReference type="FunFam" id="3.40.140.10:FF:000021">
    <property type="entry name" value="Deoxycytidylate deaminase"/>
    <property type="match status" value="1"/>
</dbReference>
<keyword evidence="4" id="KW-0545">Nucleotide biosynthesis</keyword>
<proteinExistence type="inferred from homology"/>
<keyword evidence="5" id="KW-0378">Hydrolase</keyword>
<protein>
    <recommendedName>
        <fullName evidence="11">Probable deoxycytidylate deaminase</fullName>
        <ecNumber evidence="8">3.5.4.12</ecNumber>
    </recommendedName>
    <alternativeName>
        <fullName evidence="9">dCMP deaminase</fullName>
    </alternativeName>
</protein>
<reference evidence="13 14" key="1">
    <citation type="submission" date="2024-05" db="EMBL/GenBank/DDBJ databases">
        <authorList>
            <person name="Wallberg A."/>
        </authorList>
    </citation>
    <scope>NUCLEOTIDE SEQUENCE [LARGE SCALE GENOMIC DNA]</scope>
</reference>
<dbReference type="Proteomes" id="UP001497623">
    <property type="component" value="Unassembled WGS sequence"/>
</dbReference>
<name>A0AAV2SSN6_MEGNR</name>
<dbReference type="AlphaFoldDB" id="A0AAV2SSN6"/>
<dbReference type="InterPro" id="IPR015517">
    <property type="entry name" value="dCMP_deaminase-rel"/>
</dbReference>
<keyword evidence="6" id="KW-0862">Zinc</keyword>
<feature type="non-terminal residue" evidence="13">
    <location>
        <position position="251"/>
    </location>
</feature>
<dbReference type="Pfam" id="PF00383">
    <property type="entry name" value="dCMP_cyt_deam_1"/>
    <property type="match status" value="1"/>
</dbReference>
<comment type="function">
    <text evidence="7">Supplies the nucleotide substrate for thymidylate synthetase.</text>
</comment>
<comment type="catalytic activity">
    <reaction evidence="10">
        <text>dCMP + H2O + H(+) = dUMP + NH4(+)</text>
        <dbReference type="Rhea" id="RHEA:22924"/>
        <dbReference type="ChEBI" id="CHEBI:15377"/>
        <dbReference type="ChEBI" id="CHEBI:15378"/>
        <dbReference type="ChEBI" id="CHEBI:28938"/>
        <dbReference type="ChEBI" id="CHEBI:57566"/>
        <dbReference type="ChEBI" id="CHEBI:246422"/>
        <dbReference type="EC" id="3.5.4.12"/>
    </reaction>
</comment>
<comment type="caution">
    <text evidence="13">The sequence shown here is derived from an EMBL/GenBank/DDBJ whole genome shotgun (WGS) entry which is preliminary data.</text>
</comment>
<dbReference type="SUPFAM" id="SSF53927">
    <property type="entry name" value="Cytidine deaminase-like"/>
    <property type="match status" value="1"/>
</dbReference>
<keyword evidence="3" id="KW-0479">Metal-binding</keyword>
<dbReference type="PANTHER" id="PTHR11086:SF18">
    <property type="entry name" value="DEOXYCYTIDYLATE DEAMINASE"/>
    <property type="match status" value="1"/>
</dbReference>
<evidence type="ECO:0000313" key="13">
    <source>
        <dbReference type="EMBL" id="CAL4236629.1"/>
    </source>
</evidence>
<dbReference type="PROSITE" id="PS00903">
    <property type="entry name" value="CYT_DCMP_DEAMINASES_1"/>
    <property type="match status" value="1"/>
</dbReference>
<feature type="domain" description="CMP/dCMP-type deaminase" evidence="12">
    <location>
        <begin position="109"/>
        <end position="237"/>
    </location>
</feature>
<evidence type="ECO:0000256" key="2">
    <source>
        <dbReference type="ARBA" id="ARBA00006576"/>
    </source>
</evidence>
<evidence type="ECO:0000256" key="6">
    <source>
        <dbReference type="ARBA" id="ARBA00022833"/>
    </source>
</evidence>
<comment type="cofactor">
    <cofactor evidence="1">
        <name>Zn(2+)</name>
        <dbReference type="ChEBI" id="CHEBI:29105"/>
    </cofactor>
</comment>
<accession>A0AAV2SSN6</accession>
<dbReference type="InterPro" id="IPR035105">
    <property type="entry name" value="Deoxycytidylate_deaminase_dom"/>
</dbReference>
<evidence type="ECO:0000256" key="8">
    <source>
        <dbReference type="ARBA" id="ARBA00038938"/>
    </source>
</evidence>
<evidence type="ECO:0000256" key="1">
    <source>
        <dbReference type="ARBA" id="ARBA00001947"/>
    </source>
</evidence>
<evidence type="ECO:0000256" key="11">
    <source>
        <dbReference type="ARBA" id="ARBA00071625"/>
    </source>
</evidence>
<dbReference type="InterPro" id="IPR002125">
    <property type="entry name" value="CMP_dCMP_dom"/>
</dbReference>
<dbReference type="GO" id="GO:0008270">
    <property type="term" value="F:zinc ion binding"/>
    <property type="evidence" value="ECO:0007669"/>
    <property type="project" value="InterPro"/>
</dbReference>
<dbReference type="PANTHER" id="PTHR11086">
    <property type="entry name" value="DEOXYCYTIDYLATE DEAMINASE-RELATED"/>
    <property type="match status" value="1"/>
</dbReference>
<dbReference type="InterPro" id="IPR016193">
    <property type="entry name" value="Cytidine_deaminase-like"/>
</dbReference>
<evidence type="ECO:0000256" key="5">
    <source>
        <dbReference type="ARBA" id="ARBA00022801"/>
    </source>
</evidence>
<dbReference type="PROSITE" id="PS51747">
    <property type="entry name" value="CYT_DCMP_DEAMINASES_2"/>
    <property type="match status" value="1"/>
</dbReference>
<evidence type="ECO:0000256" key="7">
    <source>
        <dbReference type="ARBA" id="ARBA00037036"/>
    </source>
</evidence>
<sequence length="251" mass="28271">MDLSLCSASAFCMVAKAHQLSDLETPAKIGPHQFRKCKYVELSCTVKTTFTDLGYLECGGHSDISYENTDTNQYEHFEGLFNILGPTEAEIHTKKHEESCQERKRSYVSWDDYFMAVSFLTAMRSKDPATQVGACIVNQEKKIVGIGYNGMPSGCNDNELPWVKESKDPLQTKYMYVCHAELNAIMNKNSADLKGCKIYVALFPCNECAKLVIQSGIREVVYFSDKHSRKPETIASKLLMDLAGVKYRKNI</sequence>
<keyword evidence="14" id="KW-1185">Reference proteome</keyword>
<organism evidence="13 14">
    <name type="scientific">Meganyctiphanes norvegica</name>
    <name type="common">Northern krill</name>
    <name type="synonym">Thysanopoda norvegica</name>
    <dbReference type="NCBI Taxonomy" id="48144"/>
    <lineage>
        <taxon>Eukaryota</taxon>
        <taxon>Metazoa</taxon>
        <taxon>Ecdysozoa</taxon>
        <taxon>Arthropoda</taxon>
        <taxon>Crustacea</taxon>
        <taxon>Multicrustacea</taxon>
        <taxon>Malacostraca</taxon>
        <taxon>Eumalacostraca</taxon>
        <taxon>Eucarida</taxon>
        <taxon>Euphausiacea</taxon>
        <taxon>Euphausiidae</taxon>
        <taxon>Meganyctiphanes</taxon>
    </lineage>
</organism>
<dbReference type="GO" id="GO:0005737">
    <property type="term" value="C:cytoplasm"/>
    <property type="evidence" value="ECO:0007669"/>
    <property type="project" value="TreeGrafter"/>
</dbReference>
<dbReference type="GO" id="GO:0004132">
    <property type="term" value="F:dCMP deaminase activity"/>
    <property type="evidence" value="ECO:0007669"/>
    <property type="project" value="UniProtKB-EC"/>
</dbReference>
<dbReference type="EC" id="3.5.4.12" evidence="8"/>
<comment type="similarity">
    <text evidence="2">Belongs to the cytidine and deoxycytidylate deaminase family.</text>
</comment>
<evidence type="ECO:0000256" key="3">
    <source>
        <dbReference type="ARBA" id="ARBA00022723"/>
    </source>
</evidence>
<dbReference type="EMBL" id="CAXKWB010120091">
    <property type="protein sequence ID" value="CAL4236629.1"/>
    <property type="molecule type" value="Genomic_DNA"/>
</dbReference>
<dbReference type="CDD" id="cd01286">
    <property type="entry name" value="deoxycytidylate_deaminase"/>
    <property type="match status" value="1"/>
</dbReference>
<evidence type="ECO:0000259" key="12">
    <source>
        <dbReference type="PROSITE" id="PS51747"/>
    </source>
</evidence>
<evidence type="ECO:0000313" key="14">
    <source>
        <dbReference type="Proteomes" id="UP001497623"/>
    </source>
</evidence>
<evidence type="ECO:0000256" key="4">
    <source>
        <dbReference type="ARBA" id="ARBA00022727"/>
    </source>
</evidence>
<dbReference type="GO" id="GO:0009165">
    <property type="term" value="P:nucleotide biosynthetic process"/>
    <property type="evidence" value="ECO:0007669"/>
    <property type="project" value="UniProtKB-KW"/>
</dbReference>
<dbReference type="Gene3D" id="3.40.140.10">
    <property type="entry name" value="Cytidine Deaminase, domain 2"/>
    <property type="match status" value="1"/>
</dbReference>
<dbReference type="InterPro" id="IPR016192">
    <property type="entry name" value="APOBEC/CMP_deaminase_Zn-bd"/>
</dbReference>
<evidence type="ECO:0000256" key="9">
    <source>
        <dbReference type="ARBA" id="ARBA00041763"/>
    </source>
</evidence>
<evidence type="ECO:0000256" key="10">
    <source>
        <dbReference type="ARBA" id="ARBA00052978"/>
    </source>
</evidence>
<gene>
    <name evidence="13" type="ORF">MNOR_LOCUS40287</name>
</gene>